<dbReference type="InterPro" id="IPR052519">
    <property type="entry name" value="Euk-type_GlcNAc_Kinase"/>
</dbReference>
<reference evidence="1 2" key="1">
    <citation type="submission" date="2017-10" db="EMBL/GenBank/DDBJ databases">
        <title>Sequencing the genomes of 1000 actinobacteria strains.</title>
        <authorList>
            <person name="Klenk H.-P."/>
        </authorList>
    </citation>
    <scope>NUCLEOTIDE SEQUENCE [LARGE SCALE GENOMIC DNA]</scope>
    <source>
        <strain evidence="1 2">DSM 15597</strain>
    </source>
</reference>
<dbReference type="PANTHER" id="PTHR43190:SF3">
    <property type="entry name" value="N-ACETYL-D-GLUCOSAMINE KINASE"/>
    <property type="match status" value="1"/>
</dbReference>
<dbReference type="InterPro" id="IPR043129">
    <property type="entry name" value="ATPase_NBD"/>
</dbReference>
<dbReference type="SUPFAM" id="SSF53067">
    <property type="entry name" value="Actin-like ATPase domain"/>
    <property type="match status" value="2"/>
</dbReference>
<keyword evidence="1" id="KW-0808">Transferase</keyword>
<dbReference type="GO" id="GO:0016301">
    <property type="term" value="F:kinase activity"/>
    <property type="evidence" value="ECO:0007669"/>
    <property type="project" value="UniProtKB-KW"/>
</dbReference>
<dbReference type="EMBL" id="PDJC01000001">
    <property type="protein sequence ID" value="PFG17153.1"/>
    <property type="molecule type" value="Genomic_DNA"/>
</dbReference>
<dbReference type="Proteomes" id="UP000226079">
    <property type="component" value="Unassembled WGS sequence"/>
</dbReference>
<proteinExistence type="predicted"/>
<dbReference type="OrthoDB" id="5524856at2"/>
<evidence type="ECO:0000313" key="1">
    <source>
        <dbReference type="EMBL" id="PFG17153.1"/>
    </source>
</evidence>
<accession>A0A2A9CRW3</accession>
<name>A0A2A9CRW3_9ACTN</name>
<dbReference type="RefSeq" id="WP_098460612.1">
    <property type="nucleotide sequence ID" value="NZ_PDJC01000001.1"/>
</dbReference>
<keyword evidence="2" id="KW-1185">Reference proteome</keyword>
<protein>
    <submittedName>
        <fullName evidence="1">N-acetylglucosamine kinase-like BadF-type ATPase</fullName>
    </submittedName>
</protein>
<dbReference type="AlphaFoldDB" id="A0A2A9CRW3"/>
<dbReference type="Gene3D" id="3.30.420.40">
    <property type="match status" value="2"/>
</dbReference>
<sequence>MSGHFLALDAGNSKTVAVVTDATGAVLGRARGGRGDMYNATSVDAASEAVLGTASQALADAGVAAAAVRAAAFRIAGVDWPEDEAWWRDRIAAGLPGLQSVDVANDGVASLRLGSLDGVGLAITVGTGPAIAARNRDGDQAWSGWWVFDNLGGWGFAETGINAVCLAWMGLGEPTALTEPLLAMFEVPDPWELRHSLTRRFRTRPTDDELRATRLVLQVAATGDPVAQGLVRRQAAAFVRYGEWVAGQVSAVPGPDFPIVLNGSVITSEHSIFRDELVAALQQRFPDAPVRVSTAAPLAGCVLDALALGGVRLTDELRERVAALPYPPGFLGT</sequence>
<evidence type="ECO:0000313" key="2">
    <source>
        <dbReference type="Proteomes" id="UP000226079"/>
    </source>
</evidence>
<gene>
    <name evidence="1" type="ORF">ATK74_1715</name>
</gene>
<keyword evidence="1" id="KW-0418">Kinase</keyword>
<organism evidence="1 2">
    <name type="scientific">Propionicimonas paludicola</name>
    <dbReference type="NCBI Taxonomy" id="185243"/>
    <lineage>
        <taxon>Bacteria</taxon>
        <taxon>Bacillati</taxon>
        <taxon>Actinomycetota</taxon>
        <taxon>Actinomycetes</taxon>
        <taxon>Propionibacteriales</taxon>
        <taxon>Nocardioidaceae</taxon>
        <taxon>Propionicimonas</taxon>
    </lineage>
</organism>
<comment type="caution">
    <text evidence="1">The sequence shown here is derived from an EMBL/GenBank/DDBJ whole genome shotgun (WGS) entry which is preliminary data.</text>
</comment>
<dbReference type="PANTHER" id="PTHR43190">
    <property type="entry name" value="N-ACETYL-D-GLUCOSAMINE KINASE"/>
    <property type="match status" value="1"/>
</dbReference>